<dbReference type="InterPro" id="IPR003495">
    <property type="entry name" value="CobW/HypB/UreG_nucleotide-bd"/>
</dbReference>
<dbReference type="InterPro" id="IPR027417">
    <property type="entry name" value="P-loop_NTPase"/>
</dbReference>
<dbReference type="PANTHER" id="PTHR43603:SF1">
    <property type="entry name" value="ZINC-REGULATED GTPASE METALLOPROTEIN ACTIVATOR 1"/>
    <property type="match status" value="1"/>
</dbReference>
<evidence type="ECO:0000313" key="3">
    <source>
        <dbReference type="Proteomes" id="UP000755654"/>
    </source>
</evidence>
<keyword evidence="3" id="KW-1185">Reference proteome</keyword>
<dbReference type="Pfam" id="PF02492">
    <property type="entry name" value="cobW"/>
    <property type="match status" value="1"/>
</dbReference>
<dbReference type="Gene3D" id="3.40.50.300">
    <property type="entry name" value="P-loop containing nucleotide triphosphate hydrolases"/>
    <property type="match status" value="2"/>
</dbReference>
<dbReference type="EMBL" id="JAAOMP010000028">
    <property type="protein sequence ID" value="MBU2759010.1"/>
    <property type="molecule type" value="Genomic_DNA"/>
</dbReference>
<dbReference type="InterPro" id="IPR051927">
    <property type="entry name" value="Zn_Chap_cDPG_Synth"/>
</dbReference>
<reference evidence="2 3" key="1">
    <citation type="journal article" date="2021" name="ISME J.">
        <title>Genomic evolution of the class Acidithiobacillia: deep-branching Proteobacteria living in extreme acidic conditions.</title>
        <authorList>
            <person name="Moya-Beltran A."/>
            <person name="Beard S."/>
            <person name="Rojas-Villalobos C."/>
            <person name="Issotta F."/>
            <person name="Gallardo Y."/>
            <person name="Ulloa R."/>
            <person name="Giaveno A."/>
            <person name="Degli Esposti M."/>
            <person name="Johnson D.B."/>
            <person name="Quatrini R."/>
        </authorList>
    </citation>
    <scope>NUCLEOTIDE SEQUENCE [LARGE SCALE GENOMIC DNA]</scope>
    <source>
        <strain evidence="2 3">RW2</strain>
    </source>
</reference>
<protein>
    <recommendedName>
        <fullName evidence="1">CobW/HypB/UreG nucleotide-binding domain-containing protein</fullName>
    </recommendedName>
</protein>
<evidence type="ECO:0000259" key="1">
    <source>
        <dbReference type="Pfam" id="PF02492"/>
    </source>
</evidence>
<proteinExistence type="predicted"/>
<name>A0ABS5ZV27_9PROT</name>
<gene>
    <name evidence="2" type="ORF">HAP95_02145</name>
</gene>
<dbReference type="PANTHER" id="PTHR43603">
    <property type="entry name" value="COBW DOMAIN-CONTAINING PROTEIN DDB_G0274527"/>
    <property type="match status" value="1"/>
</dbReference>
<sequence>MSEINIDAALVREGRAQLSRTEEKVVEMSNGCICCTLREDLLEEVALLADERTITDLLIEQIEFCNVLVLNKVDLISPEEQQSLMAILKALNPQARIEISEFGRVPVNRVLQTGLFDFEEASQAPGWLMEMRGEHIPESTEYGIGSFHFAARRPFHPLDALWND</sequence>
<dbReference type="SUPFAM" id="SSF52540">
    <property type="entry name" value="P-loop containing nucleoside triphosphate hydrolases"/>
    <property type="match status" value="1"/>
</dbReference>
<feature type="domain" description="CobW/HypB/UreG nucleotide-binding" evidence="1">
    <location>
        <begin position="2"/>
        <end position="60"/>
    </location>
</feature>
<organism evidence="2 3">
    <name type="scientific">Acidithiobacillus sulfurivorans</name>
    <dbReference type="NCBI Taxonomy" id="1958756"/>
    <lineage>
        <taxon>Bacteria</taxon>
        <taxon>Pseudomonadati</taxon>
        <taxon>Pseudomonadota</taxon>
        <taxon>Acidithiobacillia</taxon>
        <taxon>Acidithiobacillales</taxon>
        <taxon>Acidithiobacillaceae</taxon>
        <taxon>Acidithiobacillus</taxon>
    </lineage>
</organism>
<accession>A0ABS5ZV27</accession>
<comment type="caution">
    <text evidence="2">The sequence shown here is derived from an EMBL/GenBank/DDBJ whole genome shotgun (WGS) entry which is preliminary data.</text>
</comment>
<evidence type="ECO:0000313" key="2">
    <source>
        <dbReference type="EMBL" id="MBU2759010.1"/>
    </source>
</evidence>
<dbReference type="Proteomes" id="UP000755654">
    <property type="component" value="Unassembled WGS sequence"/>
</dbReference>